<organism evidence="2 3">
    <name type="scientific">Crotalaria pallida</name>
    <name type="common">Smooth rattlebox</name>
    <name type="synonym">Crotalaria striata</name>
    <dbReference type="NCBI Taxonomy" id="3830"/>
    <lineage>
        <taxon>Eukaryota</taxon>
        <taxon>Viridiplantae</taxon>
        <taxon>Streptophyta</taxon>
        <taxon>Embryophyta</taxon>
        <taxon>Tracheophyta</taxon>
        <taxon>Spermatophyta</taxon>
        <taxon>Magnoliopsida</taxon>
        <taxon>eudicotyledons</taxon>
        <taxon>Gunneridae</taxon>
        <taxon>Pentapetalae</taxon>
        <taxon>rosids</taxon>
        <taxon>fabids</taxon>
        <taxon>Fabales</taxon>
        <taxon>Fabaceae</taxon>
        <taxon>Papilionoideae</taxon>
        <taxon>50 kb inversion clade</taxon>
        <taxon>genistoids sensu lato</taxon>
        <taxon>core genistoids</taxon>
        <taxon>Crotalarieae</taxon>
        <taxon>Crotalaria</taxon>
    </lineage>
</organism>
<evidence type="ECO:0000256" key="1">
    <source>
        <dbReference type="SAM" id="Phobius"/>
    </source>
</evidence>
<dbReference type="EMBL" id="JAYWIO010000004">
    <property type="protein sequence ID" value="KAK7269029.1"/>
    <property type="molecule type" value="Genomic_DNA"/>
</dbReference>
<keyword evidence="3" id="KW-1185">Reference proteome</keyword>
<name>A0AAN9F5A1_CROPI</name>
<keyword evidence="1" id="KW-0812">Transmembrane</keyword>
<feature type="transmembrane region" description="Helical" evidence="1">
    <location>
        <begin position="38"/>
        <end position="59"/>
    </location>
</feature>
<protein>
    <submittedName>
        <fullName evidence="2">Uncharacterized protein</fullName>
    </submittedName>
</protein>
<proteinExistence type="predicted"/>
<keyword evidence="1" id="KW-1133">Transmembrane helix</keyword>
<gene>
    <name evidence="2" type="ORF">RIF29_21744</name>
</gene>
<dbReference type="Proteomes" id="UP001372338">
    <property type="component" value="Unassembled WGS sequence"/>
</dbReference>
<reference evidence="2 3" key="1">
    <citation type="submission" date="2024-01" db="EMBL/GenBank/DDBJ databases">
        <title>The genomes of 5 underutilized Papilionoideae crops provide insights into root nodulation and disease resistanc.</title>
        <authorList>
            <person name="Yuan L."/>
        </authorList>
    </citation>
    <scope>NUCLEOTIDE SEQUENCE [LARGE SCALE GENOMIC DNA]</scope>
    <source>
        <strain evidence="2">ZHUSHIDOU_FW_LH</strain>
        <tissue evidence="2">Leaf</tissue>
    </source>
</reference>
<keyword evidence="1" id="KW-0472">Membrane</keyword>
<comment type="caution">
    <text evidence="2">The sequence shown here is derived from an EMBL/GenBank/DDBJ whole genome shotgun (WGS) entry which is preliminary data.</text>
</comment>
<evidence type="ECO:0000313" key="3">
    <source>
        <dbReference type="Proteomes" id="UP001372338"/>
    </source>
</evidence>
<sequence>MIYIWTYGNLRSVIYVYILFSNNPKGNRNFIGKKATLALAWLGTVMLHYLSRILILDLADGPTAKIMMLELLIKPAKI</sequence>
<evidence type="ECO:0000313" key="2">
    <source>
        <dbReference type="EMBL" id="KAK7269029.1"/>
    </source>
</evidence>
<accession>A0AAN9F5A1</accession>
<dbReference type="AlphaFoldDB" id="A0AAN9F5A1"/>